<organism evidence="2 3">
    <name type="scientific">Populus alba x Populus x berolinensis</name>
    <dbReference type="NCBI Taxonomy" id="444605"/>
    <lineage>
        <taxon>Eukaryota</taxon>
        <taxon>Viridiplantae</taxon>
        <taxon>Streptophyta</taxon>
        <taxon>Embryophyta</taxon>
        <taxon>Tracheophyta</taxon>
        <taxon>Spermatophyta</taxon>
        <taxon>Magnoliopsida</taxon>
        <taxon>eudicotyledons</taxon>
        <taxon>Gunneridae</taxon>
        <taxon>Pentapetalae</taxon>
        <taxon>rosids</taxon>
        <taxon>fabids</taxon>
        <taxon>Malpighiales</taxon>
        <taxon>Salicaceae</taxon>
        <taxon>Saliceae</taxon>
        <taxon>Populus</taxon>
    </lineage>
</organism>
<accession>A0AAD6QB43</accession>
<feature type="transmembrane region" description="Helical" evidence="1">
    <location>
        <begin position="66"/>
        <end position="87"/>
    </location>
</feature>
<reference evidence="2" key="1">
    <citation type="journal article" date="2023" name="Mol. Ecol. Resour.">
        <title>Chromosome-level genome assembly of a triploid poplar Populus alba 'Berolinensis'.</title>
        <authorList>
            <person name="Chen S."/>
            <person name="Yu Y."/>
            <person name="Wang X."/>
            <person name="Wang S."/>
            <person name="Zhang T."/>
            <person name="Zhou Y."/>
            <person name="He R."/>
            <person name="Meng N."/>
            <person name="Wang Y."/>
            <person name="Liu W."/>
            <person name="Liu Z."/>
            <person name="Liu J."/>
            <person name="Guo Q."/>
            <person name="Huang H."/>
            <person name="Sederoff R.R."/>
            <person name="Wang G."/>
            <person name="Qu G."/>
            <person name="Chen S."/>
        </authorList>
    </citation>
    <scope>NUCLEOTIDE SEQUENCE</scope>
    <source>
        <strain evidence="2">SC-2020</strain>
    </source>
</reference>
<keyword evidence="1" id="KW-1133">Transmembrane helix</keyword>
<keyword evidence="3" id="KW-1185">Reference proteome</keyword>
<evidence type="ECO:0000256" key="1">
    <source>
        <dbReference type="SAM" id="Phobius"/>
    </source>
</evidence>
<protein>
    <submittedName>
        <fullName evidence="2">Uncharacterized protein</fullName>
    </submittedName>
</protein>
<feature type="transmembrane region" description="Helical" evidence="1">
    <location>
        <begin position="33"/>
        <end position="54"/>
    </location>
</feature>
<proteinExistence type="predicted"/>
<dbReference type="AlphaFoldDB" id="A0AAD6QB43"/>
<sequence length="125" mass="14024">MTPKPHPIQSKYQSLSELGPLPSLANHGKYFHFFNHLYLVATPFLHSFGGRFIVKKTTSIEMAMPLINLWFLLLLLLINALGPWASWEGSPIPRMTRQGCSFCTRGMVGGRGNEKFNCCGSIQIL</sequence>
<name>A0AAD6QB43_9ROSI</name>
<dbReference type="Proteomes" id="UP001164929">
    <property type="component" value="Chromosome 10"/>
</dbReference>
<gene>
    <name evidence="2" type="ORF">NC653_026416</name>
</gene>
<keyword evidence="1" id="KW-0472">Membrane</keyword>
<evidence type="ECO:0000313" key="3">
    <source>
        <dbReference type="Proteomes" id="UP001164929"/>
    </source>
</evidence>
<comment type="caution">
    <text evidence="2">The sequence shown here is derived from an EMBL/GenBank/DDBJ whole genome shotgun (WGS) entry which is preliminary data.</text>
</comment>
<dbReference type="EMBL" id="JAQIZT010000010">
    <property type="protein sequence ID" value="KAJ6983588.1"/>
    <property type="molecule type" value="Genomic_DNA"/>
</dbReference>
<keyword evidence="1" id="KW-0812">Transmembrane</keyword>
<evidence type="ECO:0000313" key="2">
    <source>
        <dbReference type="EMBL" id="KAJ6983588.1"/>
    </source>
</evidence>